<evidence type="ECO:0000313" key="2">
    <source>
        <dbReference type="Proteomes" id="UP001148838"/>
    </source>
</evidence>
<organism evidence="1 2">
    <name type="scientific">Periplaneta americana</name>
    <name type="common">American cockroach</name>
    <name type="synonym">Blatta americana</name>
    <dbReference type="NCBI Taxonomy" id="6978"/>
    <lineage>
        <taxon>Eukaryota</taxon>
        <taxon>Metazoa</taxon>
        <taxon>Ecdysozoa</taxon>
        <taxon>Arthropoda</taxon>
        <taxon>Hexapoda</taxon>
        <taxon>Insecta</taxon>
        <taxon>Pterygota</taxon>
        <taxon>Neoptera</taxon>
        <taxon>Polyneoptera</taxon>
        <taxon>Dictyoptera</taxon>
        <taxon>Blattodea</taxon>
        <taxon>Blattoidea</taxon>
        <taxon>Blattidae</taxon>
        <taxon>Blattinae</taxon>
        <taxon>Periplaneta</taxon>
    </lineage>
</organism>
<dbReference type="EMBL" id="JAJSOF020000001">
    <property type="protein sequence ID" value="KAJ4451250.1"/>
    <property type="molecule type" value="Genomic_DNA"/>
</dbReference>
<evidence type="ECO:0000313" key="1">
    <source>
        <dbReference type="EMBL" id="KAJ4451250.1"/>
    </source>
</evidence>
<proteinExistence type="predicted"/>
<gene>
    <name evidence="1" type="ORF">ANN_02711</name>
</gene>
<keyword evidence="2" id="KW-1185">Reference proteome</keyword>
<protein>
    <submittedName>
        <fullName evidence="1">Uncharacterized protein</fullName>
    </submittedName>
</protein>
<dbReference type="Proteomes" id="UP001148838">
    <property type="component" value="Unassembled WGS sequence"/>
</dbReference>
<sequence>MNSKPNGLTSSEWKDAIKLTANVCPVRALPELLRNSRHHKIRSILASALRGKDYQVEEEVHGLSTNGSTRRIDIITIPTRSTSGFIIDLTVRMEIDSARSILKCRLLVIPGHGKSQLQMAIIMKPAQTRTGVGGDIVESYLFASGPGRDGYLVL</sequence>
<reference evidence="1 2" key="1">
    <citation type="journal article" date="2022" name="Allergy">
        <title>Genome assembly and annotation of Periplaneta americana reveal a comprehensive cockroach allergen profile.</title>
        <authorList>
            <person name="Wang L."/>
            <person name="Xiong Q."/>
            <person name="Saelim N."/>
            <person name="Wang L."/>
            <person name="Nong W."/>
            <person name="Wan A.T."/>
            <person name="Shi M."/>
            <person name="Liu X."/>
            <person name="Cao Q."/>
            <person name="Hui J.H.L."/>
            <person name="Sookrung N."/>
            <person name="Leung T.F."/>
            <person name="Tungtrongchitr A."/>
            <person name="Tsui S.K.W."/>
        </authorList>
    </citation>
    <scope>NUCLEOTIDE SEQUENCE [LARGE SCALE GENOMIC DNA]</scope>
    <source>
        <strain evidence="1">PWHHKU_190912</strain>
    </source>
</reference>
<accession>A0ABQ8U0I2</accession>
<comment type="caution">
    <text evidence="1">The sequence shown here is derived from an EMBL/GenBank/DDBJ whole genome shotgun (WGS) entry which is preliminary data.</text>
</comment>
<name>A0ABQ8U0I2_PERAM</name>